<name>A0ABU2ZGU3_9SPHN</name>
<protein>
    <recommendedName>
        <fullName evidence="3">Helix-turn-helix domain-containing protein</fullName>
    </recommendedName>
</protein>
<organism evidence="1 2">
    <name type="scientific">Croceicoccus esteveae</name>
    <dbReference type="NCBI Taxonomy" id="3075597"/>
    <lineage>
        <taxon>Bacteria</taxon>
        <taxon>Pseudomonadati</taxon>
        <taxon>Pseudomonadota</taxon>
        <taxon>Alphaproteobacteria</taxon>
        <taxon>Sphingomonadales</taxon>
        <taxon>Erythrobacteraceae</taxon>
        <taxon>Croceicoccus</taxon>
    </lineage>
</organism>
<reference evidence="1 2" key="1">
    <citation type="submission" date="2023-09" db="EMBL/GenBank/DDBJ databases">
        <authorList>
            <person name="Rey-Velasco X."/>
        </authorList>
    </citation>
    <scope>NUCLEOTIDE SEQUENCE [LARGE SCALE GENOMIC DNA]</scope>
    <source>
        <strain evidence="1 2">F390</strain>
    </source>
</reference>
<evidence type="ECO:0000313" key="1">
    <source>
        <dbReference type="EMBL" id="MDT0575596.1"/>
    </source>
</evidence>
<dbReference type="RefSeq" id="WP_311340147.1">
    <property type="nucleotide sequence ID" value="NZ_JAVRHS010000002.1"/>
</dbReference>
<gene>
    <name evidence="1" type="ORF">RM533_05310</name>
</gene>
<sequence>MALNGGTVRLEGSQLKGGIPSVQITGVSFSEASLVKVLDRYCAQSLICATKALSIPIPETPTEASSLISRVGEPNKKEVPPVKPGDLTASVAQAMQATSLGRTKIDQLMRDGTLVRRKVGNRTLITVESIERLVGTKVDV</sequence>
<evidence type="ECO:0008006" key="3">
    <source>
        <dbReference type="Google" id="ProtNLM"/>
    </source>
</evidence>
<proteinExistence type="predicted"/>
<keyword evidence="2" id="KW-1185">Reference proteome</keyword>
<dbReference type="Proteomes" id="UP001259803">
    <property type="component" value="Unassembled WGS sequence"/>
</dbReference>
<evidence type="ECO:0000313" key="2">
    <source>
        <dbReference type="Proteomes" id="UP001259803"/>
    </source>
</evidence>
<comment type="caution">
    <text evidence="1">The sequence shown here is derived from an EMBL/GenBank/DDBJ whole genome shotgun (WGS) entry which is preliminary data.</text>
</comment>
<accession>A0ABU2ZGU3</accession>
<dbReference type="EMBL" id="JAVRHS010000002">
    <property type="protein sequence ID" value="MDT0575596.1"/>
    <property type="molecule type" value="Genomic_DNA"/>
</dbReference>